<dbReference type="Proteomes" id="UP001642360">
    <property type="component" value="Unassembled WGS sequence"/>
</dbReference>
<dbReference type="EMBL" id="CAUOFW020000981">
    <property type="protein sequence ID" value="CAK9139693.1"/>
    <property type="molecule type" value="Genomic_DNA"/>
</dbReference>
<feature type="region of interest" description="Disordered" evidence="1">
    <location>
        <begin position="1"/>
        <end position="25"/>
    </location>
</feature>
<keyword evidence="3" id="KW-1185">Reference proteome</keyword>
<evidence type="ECO:0000313" key="3">
    <source>
        <dbReference type="Proteomes" id="UP001642360"/>
    </source>
</evidence>
<organism evidence="2 3">
    <name type="scientific">Ilex paraguariensis</name>
    <name type="common">yerba mate</name>
    <dbReference type="NCBI Taxonomy" id="185542"/>
    <lineage>
        <taxon>Eukaryota</taxon>
        <taxon>Viridiplantae</taxon>
        <taxon>Streptophyta</taxon>
        <taxon>Embryophyta</taxon>
        <taxon>Tracheophyta</taxon>
        <taxon>Spermatophyta</taxon>
        <taxon>Magnoliopsida</taxon>
        <taxon>eudicotyledons</taxon>
        <taxon>Gunneridae</taxon>
        <taxon>Pentapetalae</taxon>
        <taxon>asterids</taxon>
        <taxon>campanulids</taxon>
        <taxon>Aquifoliales</taxon>
        <taxon>Aquifoliaceae</taxon>
        <taxon>Ilex</taxon>
    </lineage>
</organism>
<sequence length="135" mass="14840">MSDFPTNGAEASVNQDVGPSQSNVNVPVDEEWCSATVNENELLNLTGSSDEEGDGYLEFSEIMMLDFKLVRMYWSLGAMKEGFVDGRWNGSVGRCSGNDVVDNFFPPTPPNSRTPAPESNKVQPCKENEKLKLLS</sequence>
<accession>A0ABC8RAK6</accession>
<name>A0ABC8RAK6_9AQUA</name>
<evidence type="ECO:0000313" key="2">
    <source>
        <dbReference type="EMBL" id="CAK9139693.1"/>
    </source>
</evidence>
<comment type="caution">
    <text evidence="2">The sequence shown here is derived from an EMBL/GenBank/DDBJ whole genome shotgun (WGS) entry which is preliminary data.</text>
</comment>
<gene>
    <name evidence="2" type="ORF">ILEXP_LOCUS7093</name>
</gene>
<protein>
    <submittedName>
        <fullName evidence="2">Uncharacterized protein</fullName>
    </submittedName>
</protein>
<proteinExistence type="predicted"/>
<feature type="compositionally biased region" description="Basic and acidic residues" evidence="1">
    <location>
        <begin position="124"/>
        <end position="135"/>
    </location>
</feature>
<evidence type="ECO:0000256" key="1">
    <source>
        <dbReference type="SAM" id="MobiDB-lite"/>
    </source>
</evidence>
<dbReference type="AlphaFoldDB" id="A0ABC8RAK6"/>
<feature type="region of interest" description="Disordered" evidence="1">
    <location>
        <begin position="101"/>
        <end position="135"/>
    </location>
</feature>
<feature type="compositionally biased region" description="Polar residues" evidence="1">
    <location>
        <begin position="12"/>
        <end position="25"/>
    </location>
</feature>
<reference evidence="2 3" key="1">
    <citation type="submission" date="2024-02" db="EMBL/GenBank/DDBJ databases">
        <authorList>
            <person name="Vignale AGUSTIN F."/>
            <person name="Sosa J E."/>
            <person name="Modenutti C."/>
        </authorList>
    </citation>
    <scope>NUCLEOTIDE SEQUENCE [LARGE SCALE GENOMIC DNA]</scope>
</reference>